<dbReference type="CDD" id="cd11477">
    <property type="entry name" value="SLC5sbd_u1"/>
    <property type="match status" value="1"/>
</dbReference>
<proteinExistence type="inferred from homology"/>
<evidence type="ECO:0000256" key="5">
    <source>
        <dbReference type="ARBA" id="ARBA00023136"/>
    </source>
</evidence>
<dbReference type="GO" id="GO:0005412">
    <property type="term" value="F:D-glucose:sodium symporter activity"/>
    <property type="evidence" value="ECO:0007669"/>
    <property type="project" value="TreeGrafter"/>
</dbReference>
<feature type="transmembrane region" description="Helical" evidence="7">
    <location>
        <begin position="667"/>
        <end position="685"/>
    </location>
</feature>
<accession>A0A5B9Q3H0</accession>
<protein>
    <submittedName>
        <fullName evidence="8">Sodium/glucose cotransporter</fullName>
    </submittedName>
</protein>
<dbReference type="PANTHER" id="PTHR11819:SF77">
    <property type="entry name" value="SODIUM_GLUCOSE COTRANSPORT PROTEIN"/>
    <property type="match status" value="1"/>
</dbReference>
<evidence type="ECO:0000313" key="8">
    <source>
        <dbReference type="EMBL" id="QEG33517.1"/>
    </source>
</evidence>
<feature type="transmembrane region" description="Helical" evidence="7">
    <location>
        <begin position="72"/>
        <end position="92"/>
    </location>
</feature>
<evidence type="ECO:0000256" key="7">
    <source>
        <dbReference type="SAM" id="Phobius"/>
    </source>
</evidence>
<evidence type="ECO:0000313" key="9">
    <source>
        <dbReference type="Proteomes" id="UP000323917"/>
    </source>
</evidence>
<dbReference type="PANTHER" id="PTHR11819">
    <property type="entry name" value="SOLUTE CARRIER FAMILY 5"/>
    <property type="match status" value="1"/>
</dbReference>
<feature type="transmembrane region" description="Helical" evidence="7">
    <location>
        <begin position="570"/>
        <end position="588"/>
    </location>
</feature>
<feature type="transmembrane region" description="Helical" evidence="7">
    <location>
        <begin position="478"/>
        <end position="500"/>
    </location>
</feature>
<keyword evidence="4 7" id="KW-1133">Transmembrane helix</keyword>
<keyword evidence="9" id="KW-1185">Reference proteome</keyword>
<feature type="transmembrane region" description="Helical" evidence="7">
    <location>
        <begin position="145"/>
        <end position="164"/>
    </location>
</feature>
<dbReference type="Gene3D" id="1.20.1730.10">
    <property type="entry name" value="Sodium/glucose cotransporter"/>
    <property type="match status" value="1"/>
</dbReference>
<dbReference type="Proteomes" id="UP000323917">
    <property type="component" value="Chromosome"/>
</dbReference>
<feature type="transmembrane region" description="Helical" evidence="7">
    <location>
        <begin position="506"/>
        <end position="523"/>
    </location>
</feature>
<feature type="transmembrane region" description="Helical" evidence="7">
    <location>
        <begin position="195"/>
        <end position="216"/>
    </location>
</feature>
<dbReference type="InterPro" id="IPR038377">
    <property type="entry name" value="Na/Glc_symporter_sf"/>
</dbReference>
<dbReference type="GO" id="GO:0005886">
    <property type="term" value="C:plasma membrane"/>
    <property type="evidence" value="ECO:0007669"/>
    <property type="project" value="TreeGrafter"/>
</dbReference>
<comment type="similarity">
    <text evidence="2 6">Belongs to the sodium:solute symporter (SSF) (TC 2.A.21) family.</text>
</comment>
<dbReference type="EMBL" id="CP042913">
    <property type="protein sequence ID" value="QEG33517.1"/>
    <property type="molecule type" value="Genomic_DNA"/>
</dbReference>
<name>A0A5B9Q3H0_9BACT</name>
<feature type="transmembrane region" description="Helical" evidence="7">
    <location>
        <begin position="433"/>
        <end position="457"/>
    </location>
</feature>
<evidence type="ECO:0000256" key="6">
    <source>
        <dbReference type="RuleBase" id="RU362091"/>
    </source>
</evidence>
<dbReference type="InterPro" id="IPR001734">
    <property type="entry name" value="Na/solute_symporter"/>
</dbReference>
<dbReference type="KEGG" id="bgok:Pr1d_07810"/>
<evidence type="ECO:0000256" key="3">
    <source>
        <dbReference type="ARBA" id="ARBA00022692"/>
    </source>
</evidence>
<feature type="transmembrane region" description="Helical" evidence="7">
    <location>
        <begin position="530"/>
        <end position="550"/>
    </location>
</feature>
<feature type="transmembrane region" description="Helical" evidence="7">
    <location>
        <begin position="228"/>
        <end position="247"/>
    </location>
</feature>
<evidence type="ECO:0000256" key="1">
    <source>
        <dbReference type="ARBA" id="ARBA00004141"/>
    </source>
</evidence>
<dbReference type="PROSITE" id="PS50283">
    <property type="entry name" value="NA_SOLUT_SYMP_3"/>
    <property type="match status" value="1"/>
</dbReference>
<reference evidence="8 9" key="1">
    <citation type="submission" date="2019-08" db="EMBL/GenBank/DDBJ databases">
        <title>Deep-cultivation of Planctomycetes and their phenomic and genomic characterization uncovers novel biology.</title>
        <authorList>
            <person name="Wiegand S."/>
            <person name="Jogler M."/>
            <person name="Boedeker C."/>
            <person name="Pinto D."/>
            <person name="Vollmers J."/>
            <person name="Rivas-Marin E."/>
            <person name="Kohn T."/>
            <person name="Peeters S.H."/>
            <person name="Heuer A."/>
            <person name="Rast P."/>
            <person name="Oberbeckmann S."/>
            <person name="Bunk B."/>
            <person name="Jeske O."/>
            <person name="Meyerdierks A."/>
            <person name="Storesund J.E."/>
            <person name="Kallscheuer N."/>
            <person name="Luecker S."/>
            <person name="Lage O.M."/>
            <person name="Pohl T."/>
            <person name="Merkel B.J."/>
            <person name="Hornburger P."/>
            <person name="Mueller R.-W."/>
            <person name="Bruemmer F."/>
            <person name="Labrenz M."/>
            <person name="Spormann A.M."/>
            <person name="Op den Camp H."/>
            <person name="Overmann J."/>
            <person name="Amann R."/>
            <person name="Jetten M.S.M."/>
            <person name="Mascher T."/>
            <person name="Medema M.H."/>
            <person name="Devos D.P."/>
            <person name="Kaster A.-K."/>
            <person name="Ovreas L."/>
            <person name="Rohde M."/>
            <person name="Galperin M.Y."/>
            <person name="Jogler C."/>
        </authorList>
    </citation>
    <scope>NUCLEOTIDE SEQUENCE [LARGE SCALE GENOMIC DNA]</scope>
    <source>
        <strain evidence="8 9">Pr1d</strain>
    </source>
</reference>
<dbReference type="Pfam" id="PF00474">
    <property type="entry name" value="SSF"/>
    <property type="match status" value="1"/>
</dbReference>
<feature type="transmembrane region" description="Helical" evidence="7">
    <location>
        <begin position="253"/>
        <end position="271"/>
    </location>
</feature>
<feature type="transmembrane region" description="Helical" evidence="7">
    <location>
        <begin position="637"/>
        <end position="661"/>
    </location>
</feature>
<dbReference type="AlphaFoldDB" id="A0A5B9Q3H0"/>
<keyword evidence="5 7" id="KW-0472">Membrane</keyword>
<feature type="transmembrane region" description="Helical" evidence="7">
    <location>
        <begin position="112"/>
        <end position="133"/>
    </location>
</feature>
<sequence>MARLHTDCNQISGRHRRTIYNDTLVSNRSLNNRLLQSQSLVRATVAALERIDIIQLPYITALTAVSAIRLYAIDYAIIAVFFAVVIGIGIVASRSAGESSAEFFLGGRGMPWWLLGISMVACTFSADTPNLVTGMVRENGVSKNWAWWAFLITGMVTVFIYAKLWRRSHVMTDLEFYELRYGGKPASFLRGFRSIYLGVFFNILIMASVTLAVIKYGSLMFGIEKWECVLYGSLGVVIYATLGGLKGCIWADFFQYGIAMFGAVYAAVVSLGEAAKSAAERAVEDGTIASDQVAEFTSNYSMADLLKEANVADKIQILPDFSDPSQWVPLLFIPVAVQWWSVWYPGAEPGGGGYIAQRMLAAKDEKNAIGATLLFNFAHYALRPWPWIVVALASLVCFPGLADIQSAFPHVNESVIAQDIAYPAMISKLKPGFLGIVIASIIAAYMSTIGTHLNWGSSYVVNDFYKRFIRPDATEKDLVLKGRISTVTLMVFAGCLSLVLTSATEAFNILLLSGAGSGAIYLLRWFWWRINAWSEIFAMVVSAIFAFWLVLFVDDSATTWGPIDGFTGKLLISVAATTVAWLVGTFVTKPESNATLRSFFRRCHPGGPGWAKVVAEARADGDMIDEKIHGQAWEMPVQILCVFLGCVAIYCSLFTIGGIVYGKTVQATVLGVIALVSTFCLFKLFGRLRTE</sequence>
<keyword evidence="3 7" id="KW-0812">Transmembrane</keyword>
<comment type="subcellular location">
    <subcellularLocation>
        <location evidence="1">Membrane</location>
        <topology evidence="1">Multi-pass membrane protein</topology>
    </subcellularLocation>
</comment>
<gene>
    <name evidence="8" type="primary">sglT_3</name>
    <name evidence="8" type="ORF">Pr1d_07810</name>
</gene>
<evidence type="ECO:0000256" key="4">
    <source>
        <dbReference type="ARBA" id="ARBA00022989"/>
    </source>
</evidence>
<feature type="transmembrane region" description="Helical" evidence="7">
    <location>
        <begin position="385"/>
        <end position="402"/>
    </location>
</feature>
<dbReference type="RefSeq" id="WP_210417879.1">
    <property type="nucleotide sequence ID" value="NZ_CP042913.1"/>
</dbReference>
<organism evidence="8 9">
    <name type="scientific">Bythopirellula goksoeyrii</name>
    <dbReference type="NCBI Taxonomy" id="1400387"/>
    <lineage>
        <taxon>Bacteria</taxon>
        <taxon>Pseudomonadati</taxon>
        <taxon>Planctomycetota</taxon>
        <taxon>Planctomycetia</taxon>
        <taxon>Pirellulales</taxon>
        <taxon>Lacipirellulaceae</taxon>
        <taxon>Bythopirellula</taxon>
    </lineage>
</organism>
<evidence type="ECO:0000256" key="2">
    <source>
        <dbReference type="ARBA" id="ARBA00006434"/>
    </source>
</evidence>